<keyword evidence="1" id="KW-0812">Transmembrane</keyword>
<protein>
    <submittedName>
        <fullName evidence="3">Patched family protein</fullName>
    </submittedName>
</protein>
<name>A0A0M3HVC3_ASCLU</name>
<sequence length="252" mass="29814">MCIASPCGLFLSFPNEELNKIASERMSGLLSVTLRPVSERCLTRLLLIRMASKQITPPSSKKQIEVNKDEGHFSYQRYWSRDSRFVAQAHGDTPARFMFRRLGHAYEVYPLIFLGAAWFCAFLLIVYVSVGKVEVWLDRSQEEAPWDWERIRDNYYKQHTVIFDVFGNTHQRLEIMEKLQDEMSEAAKRRGTRVTPTNFPKILRKIYYHLTHTSTWLRSQIHFVNRRWQLDDANNLFHNAFEMLYSLTYCCI</sequence>
<proteinExistence type="predicted"/>
<evidence type="ECO:0000256" key="1">
    <source>
        <dbReference type="SAM" id="Phobius"/>
    </source>
</evidence>
<keyword evidence="1" id="KW-0472">Membrane</keyword>
<keyword evidence="2" id="KW-1185">Reference proteome</keyword>
<evidence type="ECO:0000313" key="2">
    <source>
        <dbReference type="Proteomes" id="UP000036681"/>
    </source>
</evidence>
<accession>A0A0M3HVC3</accession>
<evidence type="ECO:0000313" key="3">
    <source>
        <dbReference type="WBParaSite" id="ALUE_0000687501-mRNA-1"/>
    </source>
</evidence>
<dbReference type="AlphaFoldDB" id="A0A0M3HVC3"/>
<dbReference type="Proteomes" id="UP000036681">
    <property type="component" value="Unplaced"/>
</dbReference>
<feature type="transmembrane region" description="Helical" evidence="1">
    <location>
        <begin position="108"/>
        <end position="130"/>
    </location>
</feature>
<dbReference type="WBParaSite" id="ALUE_0000687501-mRNA-1">
    <property type="protein sequence ID" value="ALUE_0000687501-mRNA-1"/>
    <property type="gene ID" value="ALUE_0000687501"/>
</dbReference>
<reference evidence="3" key="1">
    <citation type="submission" date="2017-02" db="UniProtKB">
        <authorList>
            <consortium name="WormBaseParasite"/>
        </authorList>
    </citation>
    <scope>IDENTIFICATION</scope>
</reference>
<keyword evidence="1" id="KW-1133">Transmembrane helix</keyword>
<organism evidence="2 3">
    <name type="scientific">Ascaris lumbricoides</name>
    <name type="common">Giant roundworm</name>
    <dbReference type="NCBI Taxonomy" id="6252"/>
    <lineage>
        <taxon>Eukaryota</taxon>
        <taxon>Metazoa</taxon>
        <taxon>Ecdysozoa</taxon>
        <taxon>Nematoda</taxon>
        <taxon>Chromadorea</taxon>
        <taxon>Rhabditida</taxon>
        <taxon>Spirurina</taxon>
        <taxon>Ascaridomorpha</taxon>
        <taxon>Ascaridoidea</taxon>
        <taxon>Ascarididae</taxon>
        <taxon>Ascaris</taxon>
    </lineage>
</organism>